<keyword evidence="4" id="KW-0238">DNA-binding</keyword>
<evidence type="ECO:0000256" key="2">
    <source>
        <dbReference type="ARBA" id="ARBA00023163"/>
    </source>
</evidence>
<dbReference type="InterPro" id="IPR001034">
    <property type="entry name" value="DeoR_HTH"/>
</dbReference>
<dbReference type="STRING" id="46223.SAMN05421852_105169"/>
<dbReference type="Pfam" id="PF13280">
    <property type="entry name" value="WYL"/>
    <property type="match status" value="1"/>
</dbReference>
<evidence type="ECO:0000313" key="4">
    <source>
        <dbReference type="EMBL" id="SFJ18911.1"/>
    </source>
</evidence>
<keyword evidence="5" id="KW-1185">Reference proteome</keyword>
<keyword evidence="1" id="KW-0805">Transcription regulation</keyword>
<dbReference type="SUPFAM" id="SSF46785">
    <property type="entry name" value="Winged helix' DNA-binding domain"/>
    <property type="match status" value="1"/>
</dbReference>
<dbReference type="PROSITE" id="PS52050">
    <property type="entry name" value="WYL"/>
    <property type="match status" value="1"/>
</dbReference>
<dbReference type="Pfam" id="PF08279">
    <property type="entry name" value="HTH_11"/>
    <property type="match status" value="1"/>
</dbReference>
<dbReference type="PANTHER" id="PTHR34580:SF1">
    <property type="entry name" value="PROTEIN PAFC"/>
    <property type="match status" value="1"/>
</dbReference>
<dbReference type="EMBL" id="FORR01000005">
    <property type="protein sequence ID" value="SFJ18911.1"/>
    <property type="molecule type" value="Genomic_DNA"/>
</dbReference>
<dbReference type="SMART" id="SM00420">
    <property type="entry name" value="HTH_DEOR"/>
    <property type="match status" value="1"/>
</dbReference>
<dbReference type="InterPro" id="IPR036388">
    <property type="entry name" value="WH-like_DNA-bd_sf"/>
</dbReference>
<dbReference type="Proteomes" id="UP000199545">
    <property type="component" value="Unassembled WGS sequence"/>
</dbReference>
<accession>A0A1I3PBW6</accession>
<organism evidence="4 5">
    <name type="scientific">Thermoflavimicrobium dichotomicum</name>
    <dbReference type="NCBI Taxonomy" id="46223"/>
    <lineage>
        <taxon>Bacteria</taxon>
        <taxon>Bacillati</taxon>
        <taxon>Bacillota</taxon>
        <taxon>Bacilli</taxon>
        <taxon>Bacillales</taxon>
        <taxon>Thermoactinomycetaceae</taxon>
        <taxon>Thermoflavimicrobium</taxon>
    </lineage>
</organism>
<feature type="domain" description="HTH deoR-type" evidence="3">
    <location>
        <begin position="2"/>
        <end position="57"/>
    </location>
</feature>
<keyword evidence="2" id="KW-0804">Transcription</keyword>
<dbReference type="InterPro" id="IPR036390">
    <property type="entry name" value="WH_DNA-bd_sf"/>
</dbReference>
<evidence type="ECO:0000256" key="1">
    <source>
        <dbReference type="ARBA" id="ARBA00023015"/>
    </source>
</evidence>
<dbReference type="GO" id="GO:0003700">
    <property type="term" value="F:DNA-binding transcription factor activity"/>
    <property type="evidence" value="ECO:0007669"/>
    <property type="project" value="InterPro"/>
</dbReference>
<protein>
    <submittedName>
        <fullName evidence="4">Predicted DNA-binding transcriptional regulator YafY, contains an HTH and WYL domains</fullName>
    </submittedName>
</protein>
<dbReference type="PROSITE" id="PS51000">
    <property type="entry name" value="HTH_DEOR_2"/>
    <property type="match status" value="1"/>
</dbReference>
<proteinExistence type="predicted"/>
<dbReference type="Gene3D" id="1.10.10.10">
    <property type="entry name" value="Winged helix-like DNA-binding domain superfamily/Winged helix DNA-binding domain"/>
    <property type="match status" value="1"/>
</dbReference>
<dbReference type="PANTHER" id="PTHR34580">
    <property type="match status" value="1"/>
</dbReference>
<gene>
    <name evidence="4" type="ORF">SAMN05421852_105169</name>
</gene>
<dbReference type="InterPro" id="IPR051534">
    <property type="entry name" value="CBASS_pafABC_assoc_protein"/>
</dbReference>
<dbReference type="InterPro" id="IPR013196">
    <property type="entry name" value="HTH_11"/>
</dbReference>
<sequence length="228" mass="26509">MRADRLMSILLILQKKGKVTTKELARELEVSSRTILRDLDALSGMGIPVVAERGKNGGWRLLDEYRQTLFALKKEEIASLFLAIPESLLKDLGIDQPFQAARQKLFSSLPSMVEPHAQKFWKRIYIDVEPWKETKEKSDWMEPILRAVWEERKLRIDYERADGQRKEQAIEPLGLVARGNKWYLVAVNEENEIRSYKVNRICSAVVLEEKFVRPEGFDLSSYWKEAKA</sequence>
<reference evidence="4 5" key="1">
    <citation type="submission" date="2016-10" db="EMBL/GenBank/DDBJ databases">
        <authorList>
            <person name="de Groot N.N."/>
        </authorList>
    </citation>
    <scope>NUCLEOTIDE SEQUENCE [LARGE SCALE GENOMIC DNA]</scope>
    <source>
        <strain evidence="4 5">DSM 44778</strain>
    </source>
</reference>
<dbReference type="GO" id="GO:0003677">
    <property type="term" value="F:DNA binding"/>
    <property type="evidence" value="ECO:0007669"/>
    <property type="project" value="UniProtKB-KW"/>
</dbReference>
<name>A0A1I3PBW6_9BACL</name>
<dbReference type="AlphaFoldDB" id="A0A1I3PBW6"/>
<evidence type="ECO:0000259" key="3">
    <source>
        <dbReference type="PROSITE" id="PS51000"/>
    </source>
</evidence>
<evidence type="ECO:0000313" key="5">
    <source>
        <dbReference type="Proteomes" id="UP000199545"/>
    </source>
</evidence>
<dbReference type="InterPro" id="IPR026881">
    <property type="entry name" value="WYL_dom"/>
</dbReference>